<evidence type="ECO:0000313" key="2">
    <source>
        <dbReference type="EMBL" id="QSV46085.1"/>
    </source>
</evidence>
<name>A0ABX7Q4Q2_9BACT</name>
<evidence type="ECO:0000256" key="1">
    <source>
        <dbReference type="SAM" id="MobiDB-lite"/>
    </source>
</evidence>
<dbReference type="Proteomes" id="UP000663651">
    <property type="component" value="Chromosome"/>
</dbReference>
<organism evidence="2 3">
    <name type="scientific">Geobacter benzoatilyticus</name>
    <dbReference type="NCBI Taxonomy" id="2815309"/>
    <lineage>
        <taxon>Bacteria</taxon>
        <taxon>Pseudomonadati</taxon>
        <taxon>Thermodesulfobacteriota</taxon>
        <taxon>Desulfuromonadia</taxon>
        <taxon>Geobacterales</taxon>
        <taxon>Geobacteraceae</taxon>
        <taxon>Geobacter</taxon>
    </lineage>
</organism>
<feature type="region of interest" description="Disordered" evidence="1">
    <location>
        <begin position="1"/>
        <end position="24"/>
    </location>
</feature>
<reference evidence="2 3" key="1">
    <citation type="submission" date="2021-03" db="EMBL/GenBank/DDBJ databases">
        <title>Geobacter metallireducens gen. nov. sp. nov., a microorganism capable of coupling the complete oxidation of organic compounds to the reduction of iron and other metals.</title>
        <authorList>
            <person name="Li Y."/>
        </authorList>
    </citation>
    <scope>NUCLEOTIDE SEQUENCE [LARGE SCALE GENOMIC DNA]</scope>
    <source>
        <strain evidence="2 3">Jerry-YX</strain>
    </source>
</reference>
<protein>
    <submittedName>
        <fullName evidence="2">Uncharacterized protein</fullName>
    </submittedName>
</protein>
<feature type="compositionally biased region" description="Basic and acidic residues" evidence="1">
    <location>
        <begin position="15"/>
        <end position="24"/>
    </location>
</feature>
<evidence type="ECO:0000313" key="3">
    <source>
        <dbReference type="Proteomes" id="UP000663651"/>
    </source>
</evidence>
<accession>A0ABX7Q4Q2</accession>
<proteinExistence type="predicted"/>
<keyword evidence="3" id="KW-1185">Reference proteome</keyword>
<sequence>MSLNISGGKQKQKSTTRELTPEERTKYYDKALSNMWGTLSGNSFQMPEYETPTYQNPGEYTGLNSGDYEGLTQNLTDARLAAINSAWDRTKNDINQEMSDRGLYTSGIGAQKEIDLYRDNVQPAIMQAVAEGQQAGLNLEQNDLAARNAYNLQSAGQANTFNTNQAQTNLAAQWQPYQYLADLWNGTKGQYTKSSGSGWNFGFKGGSGGDGGGSTGGVM</sequence>
<dbReference type="EMBL" id="CP071382">
    <property type="protein sequence ID" value="QSV46085.1"/>
    <property type="molecule type" value="Genomic_DNA"/>
</dbReference>
<dbReference type="RefSeq" id="WP_207163873.1">
    <property type="nucleotide sequence ID" value="NZ_CP071382.1"/>
</dbReference>
<gene>
    <name evidence="2" type="ORF">JZM60_01980</name>
</gene>